<sequence length="36" mass="4061">MVTFSRFSECAASRSFHKSVPTKYWGLIGENGDCTF</sequence>
<evidence type="ECO:0000313" key="1">
    <source>
        <dbReference type="EMBL" id="JAI01203.1"/>
    </source>
</evidence>
<name>A0A0E9XEM5_ANGAN</name>
<protein>
    <submittedName>
        <fullName evidence="1">Uncharacterized protein</fullName>
    </submittedName>
</protein>
<reference evidence="1" key="1">
    <citation type="submission" date="2014-11" db="EMBL/GenBank/DDBJ databases">
        <authorList>
            <person name="Amaro Gonzalez C."/>
        </authorList>
    </citation>
    <scope>NUCLEOTIDE SEQUENCE</scope>
</reference>
<organism evidence="1">
    <name type="scientific">Anguilla anguilla</name>
    <name type="common">European freshwater eel</name>
    <name type="synonym">Muraena anguilla</name>
    <dbReference type="NCBI Taxonomy" id="7936"/>
    <lineage>
        <taxon>Eukaryota</taxon>
        <taxon>Metazoa</taxon>
        <taxon>Chordata</taxon>
        <taxon>Craniata</taxon>
        <taxon>Vertebrata</taxon>
        <taxon>Euteleostomi</taxon>
        <taxon>Actinopterygii</taxon>
        <taxon>Neopterygii</taxon>
        <taxon>Teleostei</taxon>
        <taxon>Anguilliformes</taxon>
        <taxon>Anguillidae</taxon>
        <taxon>Anguilla</taxon>
    </lineage>
</organism>
<dbReference type="EMBL" id="GBXM01007375">
    <property type="protein sequence ID" value="JAI01203.1"/>
    <property type="molecule type" value="Transcribed_RNA"/>
</dbReference>
<accession>A0A0E9XEM5</accession>
<dbReference type="AlphaFoldDB" id="A0A0E9XEM5"/>
<proteinExistence type="predicted"/>
<reference evidence="1" key="2">
    <citation type="journal article" date="2015" name="Fish Shellfish Immunol.">
        <title>Early steps in the European eel (Anguilla anguilla)-Vibrio vulnificus interaction in the gills: Role of the RtxA13 toxin.</title>
        <authorList>
            <person name="Callol A."/>
            <person name="Pajuelo D."/>
            <person name="Ebbesson L."/>
            <person name="Teles M."/>
            <person name="MacKenzie S."/>
            <person name="Amaro C."/>
        </authorList>
    </citation>
    <scope>NUCLEOTIDE SEQUENCE</scope>
</reference>